<dbReference type="Pfam" id="PF02779">
    <property type="entry name" value="Transket_pyr"/>
    <property type="match status" value="1"/>
</dbReference>
<evidence type="ECO:0000313" key="3">
    <source>
        <dbReference type="Proteomes" id="UP000617979"/>
    </source>
</evidence>
<dbReference type="SUPFAM" id="SSF52518">
    <property type="entry name" value="Thiamin diphosphate-binding fold (THDP-binding)"/>
    <property type="match status" value="1"/>
</dbReference>
<dbReference type="RefSeq" id="WP_188431677.1">
    <property type="nucleotide sequence ID" value="NZ_BMEX01000004.1"/>
</dbReference>
<organism evidence="2 3">
    <name type="scientific">Kroppenstedtia guangzhouensis</name>
    <dbReference type="NCBI Taxonomy" id="1274356"/>
    <lineage>
        <taxon>Bacteria</taxon>
        <taxon>Bacillati</taxon>
        <taxon>Bacillota</taxon>
        <taxon>Bacilli</taxon>
        <taxon>Bacillales</taxon>
        <taxon>Thermoactinomycetaceae</taxon>
        <taxon>Kroppenstedtia</taxon>
    </lineage>
</organism>
<dbReference type="Gene3D" id="3.40.50.970">
    <property type="match status" value="1"/>
</dbReference>
<dbReference type="CDD" id="cd07033">
    <property type="entry name" value="TPP_PYR_DXS_TK_like"/>
    <property type="match status" value="1"/>
</dbReference>
<sequence length="309" mass="33922">MSLSGREAYKAELAELACENDKILCIEADLGGKNHAFQQRHPDRFLNLGIAESAGIDMAAGLAEGGFIPFFSTFASFAALRSAESIKLAMGYMGKNIKIAAAYGGVSGGWFGTTHHCLEDIAVLQSFQNIRIACPHGEAETRKVIREAAASPDPYYIRLSRNEVFQSLDRAPEQSCREIIYQQKEIEHSHLCLISVGEQATELCKQMTEKDPSLLHAHLVYVDSISLRSYVKELKKVSDQFLVVEEHRGTGGTASYLSLLMPECKVYSHDCGDKWPSYGGDHADVLRYLGFGLEELKGQVAAIGGRNGI</sequence>
<dbReference type="PANTHER" id="PTHR43825">
    <property type="entry name" value="PYRUVATE DEHYDROGENASE E1 COMPONENT"/>
    <property type="match status" value="1"/>
</dbReference>
<name>A0ABQ1GHR0_9BACL</name>
<proteinExistence type="predicted"/>
<comment type="caution">
    <text evidence="2">The sequence shown here is derived from an EMBL/GenBank/DDBJ whole genome shotgun (WGS) entry which is preliminary data.</text>
</comment>
<dbReference type="InterPro" id="IPR051157">
    <property type="entry name" value="PDH/Transketolase"/>
</dbReference>
<dbReference type="PANTHER" id="PTHR43825:SF1">
    <property type="entry name" value="TRANSKETOLASE-LIKE PYRIMIDINE-BINDING DOMAIN-CONTAINING PROTEIN"/>
    <property type="match status" value="1"/>
</dbReference>
<feature type="domain" description="Transketolase-like pyrimidine-binding" evidence="1">
    <location>
        <begin position="3"/>
        <end position="166"/>
    </location>
</feature>
<accession>A0ABQ1GHR0</accession>
<reference evidence="3" key="1">
    <citation type="journal article" date="2019" name="Int. J. Syst. Evol. Microbiol.">
        <title>The Global Catalogue of Microorganisms (GCM) 10K type strain sequencing project: providing services to taxonomists for standard genome sequencing and annotation.</title>
        <authorList>
            <consortium name="The Broad Institute Genomics Platform"/>
            <consortium name="The Broad Institute Genome Sequencing Center for Infectious Disease"/>
            <person name="Wu L."/>
            <person name="Ma J."/>
        </authorList>
    </citation>
    <scope>NUCLEOTIDE SEQUENCE [LARGE SCALE GENOMIC DNA]</scope>
    <source>
        <strain evidence="3">CGMCC 1.12404</strain>
    </source>
</reference>
<dbReference type="SMART" id="SM00861">
    <property type="entry name" value="Transket_pyr"/>
    <property type="match status" value="1"/>
</dbReference>
<keyword evidence="3" id="KW-1185">Reference proteome</keyword>
<dbReference type="InterPro" id="IPR029061">
    <property type="entry name" value="THDP-binding"/>
</dbReference>
<evidence type="ECO:0000313" key="2">
    <source>
        <dbReference type="EMBL" id="GGA43767.1"/>
    </source>
</evidence>
<gene>
    <name evidence="2" type="primary">tkt1B</name>
    <name evidence="2" type="ORF">GCM10007416_16090</name>
</gene>
<dbReference type="EMBL" id="BMEX01000004">
    <property type="protein sequence ID" value="GGA43767.1"/>
    <property type="molecule type" value="Genomic_DNA"/>
</dbReference>
<protein>
    <submittedName>
        <fullName evidence="2">Transketolase</fullName>
    </submittedName>
</protein>
<dbReference type="Proteomes" id="UP000617979">
    <property type="component" value="Unassembled WGS sequence"/>
</dbReference>
<dbReference type="InterPro" id="IPR005475">
    <property type="entry name" value="Transketolase-like_Pyr-bd"/>
</dbReference>
<evidence type="ECO:0000259" key="1">
    <source>
        <dbReference type="SMART" id="SM00861"/>
    </source>
</evidence>